<dbReference type="FunFam" id="1.20.1270.10:FF:000002">
    <property type="entry name" value="Heat shock 70 kDa protein 4"/>
    <property type="match status" value="1"/>
</dbReference>
<dbReference type="InterPro" id="IPR029048">
    <property type="entry name" value="HSP70_C_sf"/>
</dbReference>
<gene>
    <name evidence="4" type="ORF">JKF63_06616</name>
</gene>
<dbReference type="PANTHER" id="PTHR45639">
    <property type="entry name" value="HSC70CB, ISOFORM G-RELATED"/>
    <property type="match status" value="1"/>
</dbReference>
<dbReference type="InterPro" id="IPR043129">
    <property type="entry name" value="ATPase_NBD"/>
</dbReference>
<dbReference type="SUPFAM" id="SSF100934">
    <property type="entry name" value="Heat shock protein 70kD (HSP70), C-terminal subdomain"/>
    <property type="match status" value="1"/>
</dbReference>
<feature type="region of interest" description="Disordered" evidence="3">
    <location>
        <begin position="528"/>
        <end position="556"/>
    </location>
</feature>
<evidence type="ECO:0000256" key="3">
    <source>
        <dbReference type="SAM" id="MobiDB-lite"/>
    </source>
</evidence>
<evidence type="ECO:0000313" key="4">
    <source>
        <dbReference type="EMBL" id="KAG5507667.1"/>
    </source>
</evidence>
<sequence>MSVFGVDFGNLNSTVAITRCGGVDIVTNEVSKRETTTIVSFVDSERFIGEQGLDRFVRNAQNTVFLLKRFIGMRIDDPQLDEERKFLTCDVTGDSEGRLMFSVSYCGEDKCFYPEQVLAMMLQRLRSYVNEAATTDPRVRADVRDFVITVPSYYTAEQRRLMYQAADVVGLNCMSLINETTASAVDYGIFRGASLKEKEEEGQVVGILDIGYAATSFSVCKFWRGNCKVLARTFDRNNGTRDCDYLLQQHMVEEIKSRYKVDVSSNKRARLRLLQSCERLKYLLSANQSAPLNIENLMDIDVNIPSFERATMESLCQGVLDRIRAVIERGFIEAGINRNDFHSIEMIGGGCRIPMMKRLVEDVLGRTPSFTLNASEATARGCAIVAAMLSPKFQVREFKVAELPTYPILLGYYSENPRSPISVPFLPQVNKVVKLLGATDSYPKKLDVRYPCSSAPKIFAFYDYESEAVKDLVQPSGYIIGEWQTGMPSKQKGAVNEMRVRIHIKPDGLVEVERAEAIDVYEVDEVPPPAAAAAPATENGEDPVKENEDAPAPPPVPVKKVKESAIAVSVKPNLSILGHPSESVLQFRKLEVEMHERDSLITRTREKKNELESYILDFRPRLTQGGVLMEYATADAAADFVRQCDADEQWLYEDGEAATYEEYERRIHALRAIGDSAYNRFRTREDVEFAAKGFYARMKAAQQKAIDFIGKKEHITEEELREAAAAAEAASTWASQEVAAMLAAPKTQEVSLSTADLEKKAAEVEHSIAKVMNKPAPPKPTVTKEQEKAEEDVSAEAAASAEAAPPQEAPEEETPAPANEPALD</sequence>
<dbReference type="GO" id="GO:0140662">
    <property type="term" value="F:ATP-dependent protein folding chaperone"/>
    <property type="evidence" value="ECO:0007669"/>
    <property type="project" value="InterPro"/>
</dbReference>
<keyword evidence="2" id="KW-0067">ATP-binding</keyword>
<dbReference type="Gene3D" id="3.30.30.30">
    <property type="match status" value="1"/>
</dbReference>
<dbReference type="InterPro" id="IPR029047">
    <property type="entry name" value="HSP70_peptide-bd_sf"/>
</dbReference>
<dbReference type="SUPFAM" id="SSF53067">
    <property type="entry name" value="Actin-like ATPase domain"/>
    <property type="match status" value="2"/>
</dbReference>
<dbReference type="GO" id="GO:0005829">
    <property type="term" value="C:cytosol"/>
    <property type="evidence" value="ECO:0007669"/>
    <property type="project" value="TreeGrafter"/>
</dbReference>
<dbReference type="CDD" id="cd11732">
    <property type="entry name" value="ASKHA_NBD_HSP70_HSP105-110-like"/>
    <property type="match status" value="1"/>
</dbReference>
<dbReference type="AlphaFoldDB" id="A0A836LEM1"/>
<dbReference type="FunFam" id="3.90.640.10:FF:000004">
    <property type="entry name" value="Heat shock 70 kDa protein 4"/>
    <property type="match status" value="1"/>
</dbReference>
<dbReference type="GeneID" id="94292642"/>
<proteinExistence type="predicted"/>
<dbReference type="Gene3D" id="3.90.640.10">
    <property type="entry name" value="Actin, Chain A, domain 4"/>
    <property type="match status" value="1"/>
</dbReference>
<comment type="caution">
    <text evidence="4">The sequence shown here is derived from an EMBL/GenBank/DDBJ whole genome shotgun (WGS) entry which is preliminary data.</text>
</comment>
<dbReference type="Proteomes" id="UP000674318">
    <property type="component" value="Unassembled WGS sequence"/>
</dbReference>
<dbReference type="RefSeq" id="XP_067757982.1">
    <property type="nucleotide sequence ID" value="XM_067902565.1"/>
</dbReference>
<dbReference type="Pfam" id="PF00012">
    <property type="entry name" value="HSP70"/>
    <property type="match status" value="2"/>
</dbReference>
<dbReference type="FunFam" id="3.30.420.40:FF:000171">
    <property type="entry name" value="Heat shock 70 kDa protein 4"/>
    <property type="match status" value="2"/>
</dbReference>
<feature type="compositionally biased region" description="Low complexity" evidence="3">
    <location>
        <begin position="795"/>
        <end position="806"/>
    </location>
</feature>
<dbReference type="KEGG" id="phet:94292642"/>
<accession>A0A836LEM1</accession>
<keyword evidence="5" id="KW-1185">Reference proteome</keyword>
<evidence type="ECO:0000313" key="5">
    <source>
        <dbReference type="Proteomes" id="UP000674318"/>
    </source>
</evidence>
<dbReference type="Gene3D" id="1.20.1270.10">
    <property type="match status" value="1"/>
</dbReference>
<name>A0A836LEM1_9TRYP</name>
<organism evidence="4 5">
    <name type="scientific">Porcisia hertigi</name>
    <dbReference type="NCBI Taxonomy" id="2761500"/>
    <lineage>
        <taxon>Eukaryota</taxon>
        <taxon>Discoba</taxon>
        <taxon>Euglenozoa</taxon>
        <taxon>Kinetoplastea</taxon>
        <taxon>Metakinetoplastina</taxon>
        <taxon>Trypanosomatida</taxon>
        <taxon>Trypanosomatidae</taxon>
        <taxon>Leishmaniinae</taxon>
        <taxon>Porcisia</taxon>
    </lineage>
</organism>
<dbReference type="EMBL" id="JAFJZO010000018">
    <property type="protein sequence ID" value="KAG5507667.1"/>
    <property type="molecule type" value="Genomic_DNA"/>
</dbReference>
<dbReference type="Gene3D" id="2.60.34.10">
    <property type="entry name" value="Substrate Binding Domain Of DNAk, Chain A, domain 1"/>
    <property type="match status" value="1"/>
</dbReference>
<dbReference type="OrthoDB" id="434160at2759"/>
<feature type="compositionally biased region" description="Low complexity" evidence="3">
    <location>
        <begin position="815"/>
        <end position="824"/>
    </location>
</feature>
<dbReference type="PRINTS" id="PR00301">
    <property type="entry name" value="HEATSHOCK70"/>
</dbReference>
<evidence type="ECO:0000256" key="1">
    <source>
        <dbReference type="ARBA" id="ARBA00022741"/>
    </source>
</evidence>
<keyword evidence="1" id="KW-0547">Nucleotide-binding</keyword>
<dbReference type="PANTHER" id="PTHR45639:SF4">
    <property type="entry name" value="HSC70CB, ISOFORM G"/>
    <property type="match status" value="1"/>
</dbReference>
<dbReference type="GO" id="GO:0005524">
    <property type="term" value="F:ATP binding"/>
    <property type="evidence" value="ECO:0007669"/>
    <property type="project" value="UniProtKB-KW"/>
</dbReference>
<protein>
    <submittedName>
        <fullName evidence="4">Uncharacterized protein</fullName>
    </submittedName>
</protein>
<dbReference type="Gene3D" id="3.30.420.40">
    <property type="match status" value="2"/>
</dbReference>
<dbReference type="InterPro" id="IPR013126">
    <property type="entry name" value="Hsp_70_fam"/>
</dbReference>
<feature type="region of interest" description="Disordered" evidence="3">
    <location>
        <begin position="766"/>
        <end position="824"/>
    </location>
</feature>
<dbReference type="GO" id="GO:0005634">
    <property type="term" value="C:nucleus"/>
    <property type="evidence" value="ECO:0007669"/>
    <property type="project" value="TreeGrafter"/>
</dbReference>
<reference evidence="4 5" key="1">
    <citation type="submission" date="2021-02" db="EMBL/GenBank/DDBJ databases">
        <title>Porcisia hertigi Genome sequencing and assembly.</title>
        <authorList>
            <person name="Almutairi H."/>
            <person name="Gatherer D."/>
        </authorList>
    </citation>
    <scope>NUCLEOTIDE SEQUENCE [LARGE SCALE GENOMIC DNA]</scope>
    <source>
        <strain evidence="4 5">C119</strain>
    </source>
</reference>
<evidence type="ECO:0000256" key="2">
    <source>
        <dbReference type="ARBA" id="ARBA00022840"/>
    </source>
</evidence>